<sequence length="284" mass="31714">MHFSRQQGAAVARPAQQPVQRGSTQQSRTATKNNPQRAVPGPGGERVQMTEPQEHPVKKTVWNRVLTGATKAAKPANWKHPGRAVKRFIPHAAKVGKDSSGFNLSYYRNTFFLLNNQMQFDLYMAGLAPKMTKREVDKLRASALRIRRKYKPETVMYDAHISPSGYEAPLKDVVAEAKAAKLRAVVAAQKKKQQQAASEDALPAFPTPASYTKIQVQHASDSNIRNKTSRPAHVLHEQQQQRPTQQGNLGISKTKPYYTHSHGFSREGVQLWFRGRGKAQGSGW</sequence>
<dbReference type="AlphaFoldDB" id="A0AAN6T0B2"/>
<dbReference type="EMBL" id="MU863648">
    <property type="protein sequence ID" value="KAK4099566.1"/>
    <property type="molecule type" value="Genomic_DNA"/>
</dbReference>
<evidence type="ECO:0000256" key="1">
    <source>
        <dbReference type="SAM" id="MobiDB-lite"/>
    </source>
</evidence>
<keyword evidence="3" id="KW-1185">Reference proteome</keyword>
<name>A0AAN6T0B2_9PEZI</name>
<organism evidence="2 3">
    <name type="scientific">Parathielavia hyrcaniae</name>
    <dbReference type="NCBI Taxonomy" id="113614"/>
    <lineage>
        <taxon>Eukaryota</taxon>
        <taxon>Fungi</taxon>
        <taxon>Dikarya</taxon>
        <taxon>Ascomycota</taxon>
        <taxon>Pezizomycotina</taxon>
        <taxon>Sordariomycetes</taxon>
        <taxon>Sordariomycetidae</taxon>
        <taxon>Sordariales</taxon>
        <taxon>Chaetomiaceae</taxon>
        <taxon>Parathielavia</taxon>
    </lineage>
</organism>
<feature type="compositionally biased region" description="Polar residues" evidence="1">
    <location>
        <begin position="22"/>
        <end position="36"/>
    </location>
</feature>
<reference evidence="2" key="2">
    <citation type="submission" date="2023-05" db="EMBL/GenBank/DDBJ databases">
        <authorList>
            <consortium name="Lawrence Berkeley National Laboratory"/>
            <person name="Steindorff A."/>
            <person name="Hensen N."/>
            <person name="Bonometti L."/>
            <person name="Westerberg I."/>
            <person name="Brannstrom I.O."/>
            <person name="Guillou S."/>
            <person name="Cros-Aarteil S."/>
            <person name="Calhoun S."/>
            <person name="Haridas S."/>
            <person name="Kuo A."/>
            <person name="Mondo S."/>
            <person name="Pangilinan J."/>
            <person name="Riley R."/>
            <person name="Labutti K."/>
            <person name="Andreopoulos B."/>
            <person name="Lipzen A."/>
            <person name="Chen C."/>
            <person name="Yanf M."/>
            <person name="Daum C."/>
            <person name="Ng V."/>
            <person name="Clum A."/>
            <person name="Ohm R."/>
            <person name="Martin F."/>
            <person name="Silar P."/>
            <person name="Natvig D."/>
            <person name="Lalanne C."/>
            <person name="Gautier V."/>
            <person name="Ament-Velasquez S.L."/>
            <person name="Kruys A."/>
            <person name="Hutchinson M.I."/>
            <person name="Powell A.J."/>
            <person name="Barry K."/>
            <person name="Miller A.N."/>
            <person name="Grigoriev I.V."/>
            <person name="Debuchy R."/>
            <person name="Gladieux P."/>
            <person name="Thoren M.H."/>
            <person name="Johannesson H."/>
        </authorList>
    </citation>
    <scope>NUCLEOTIDE SEQUENCE</scope>
    <source>
        <strain evidence="2">CBS 757.83</strain>
    </source>
</reference>
<proteinExistence type="predicted"/>
<feature type="compositionally biased region" description="Low complexity" evidence="1">
    <location>
        <begin position="1"/>
        <end position="21"/>
    </location>
</feature>
<accession>A0AAN6T0B2</accession>
<evidence type="ECO:0000313" key="2">
    <source>
        <dbReference type="EMBL" id="KAK4099566.1"/>
    </source>
</evidence>
<comment type="caution">
    <text evidence="2">The sequence shown here is derived from an EMBL/GenBank/DDBJ whole genome shotgun (WGS) entry which is preliminary data.</text>
</comment>
<reference evidence="2" key="1">
    <citation type="journal article" date="2023" name="Mol. Phylogenet. Evol.">
        <title>Genome-scale phylogeny and comparative genomics of the fungal order Sordariales.</title>
        <authorList>
            <person name="Hensen N."/>
            <person name="Bonometti L."/>
            <person name="Westerberg I."/>
            <person name="Brannstrom I.O."/>
            <person name="Guillou S."/>
            <person name="Cros-Aarteil S."/>
            <person name="Calhoun S."/>
            <person name="Haridas S."/>
            <person name="Kuo A."/>
            <person name="Mondo S."/>
            <person name="Pangilinan J."/>
            <person name="Riley R."/>
            <person name="LaButti K."/>
            <person name="Andreopoulos B."/>
            <person name="Lipzen A."/>
            <person name="Chen C."/>
            <person name="Yan M."/>
            <person name="Daum C."/>
            <person name="Ng V."/>
            <person name="Clum A."/>
            <person name="Steindorff A."/>
            <person name="Ohm R.A."/>
            <person name="Martin F."/>
            <person name="Silar P."/>
            <person name="Natvig D.O."/>
            <person name="Lalanne C."/>
            <person name="Gautier V."/>
            <person name="Ament-Velasquez S.L."/>
            <person name="Kruys A."/>
            <person name="Hutchinson M.I."/>
            <person name="Powell A.J."/>
            <person name="Barry K."/>
            <person name="Miller A.N."/>
            <person name="Grigoriev I.V."/>
            <person name="Debuchy R."/>
            <person name="Gladieux P."/>
            <person name="Hiltunen Thoren M."/>
            <person name="Johannesson H."/>
        </authorList>
    </citation>
    <scope>NUCLEOTIDE SEQUENCE</scope>
    <source>
        <strain evidence="2">CBS 757.83</strain>
    </source>
</reference>
<gene>
    <name evidence="2" type="ORF">N658DRAFT_560293</name>
</gene>
<feature type="region of interest" description="Disordered" evidence="1">
    <location>
        <begin position="1"/>
        <end position="53"/>
    </location>
</feature>
<protein>
    <submittedName>
        <fullName evidence="2">Uncharacterized protein</fullName>
    </submittedName>
</protein>
<feature type="compositionally biased region" description="Polar residues" evidence="1">
    <location>
        <begin position="237"/>
        <end position="251"/>
    </location>
</feature>
<dbReference type="Proteomes" id="UP001305647">
    <property type="component" value="Unassembled WGS sequence"/>
</dbReference>
<evidence type="ECO:0000313" key="3">
    <source>
        <dbReference type="Proteomes" id="UP001305647"/>
    </source>
</evidence>
<feature type="region of interest" description="Disordered" evidence="1">
    <location>
        <begin position="232"/>
        <end position="261"/>
    </location>
</feature>